<feature type="compositionally biased region" description="Polar residues" evidence="1">
    <location>
        <begin position="610"/>
        <end position="625"/>
    </location>
</feature>
<feature type="compositionally biased region" description="Acidic residues" evidence="1">
    <location>
        <begin position="524"/>
        <end position="542"/>
    </location>
</feature>
<feature type="compositionally biased region" description="Polar residues" evidence="1">
    <location>
        <begin position="460"/>
        <end position="471"/>
    </location>
</feature>
<feature type="region of interest" description="Disordered" evidence="1">
    <location>
        <begin position="236"/>
        <end position="261"/>
    </location>
</feature>
<feature type="region of interest" description="Disordered" evidence="1">
    <location>
        <begin position="731"/>
        <end position="782"/>
    </location>
</feature>
<feature type="compositionally biased region" description="Basic and acidic residues" evidence="1">
    <location>
        <begin position="772"/>
        <end position="782"/>
    </location>
</feature>
<feature type="region of interest" description="Disordered" evidence="1">
    <location>
        <begin position="282"/>
        <end position="337"/>
    </location>
</feature>
<feature type="compositionally biased region" description="Gly residues" evidence="1">
    <location>
        <begin position="1076"/>
        <end position="1102"/>
    </location>
</feature>
<feature type="region of interest" description="Disordered" evidence="1">
    <location>
        <begin position="412"/>
        <end position="432"/>
    </location>
</feature>
<feature type="compositionally biased region" description="Low complexity" evidence="1">
    <location>
        <begin position="1000"/>
        <end position="1027"/>
    </location>
</feature>
<feature type="compositionally biased region" description="Low complexity" evidence="1">
    <location>
        <begin position="575"/>
        <end position="586"/>
    </location>
</feature>
<feature type="region of interest" description="Disordered" evidence="1">
    <location>
        <begin position="1"/>
        <end position="22"/>
    </location>
</feature>
<proteinExistence type="predicted"/>
<feature type="compositionally biased region" description="Polar residues" evidence="1">
    <location>
        <begin position="309"/>
        <end position="318"/>
    </location>
</feature>
<evidence type="ECO:0000256" key="1">
    <source>
        <dbReference type="SAM" id="MobiDB-lite"/>
    </source>
</evidence>
<accession>A0A5M8PN83</accession>
<feature type="region of interest" description="Disordered" evidence="1">
    <location>
        <begin position="445"/>
        <end position="477"/>
    </location>
</feature>
<feature type="compositionally biased region" description="Low complexity" evidence="1">
    <location>
        <begin position="1035"/>
        <end position="1049"/>
    </location>
</feature>
<dbReference type="EMBL" id="VXIT01000008">
    <property type="protein sequence ID" value="KAA6410913.1"/>
    <property type="molecule type" value="Genomic_DNA"/>
</dbReference>
<gene>
    <name evidence="2" type="ORF">FRX48_05223</name>
</gene>
<feature type="region of interest" description="Disordered" evidence="1">
    <location>
        <begin position="56"/>
        <end position="95"/>
    </location>
</feature>
<dbReference type="OrthoDB" id="5408302at2759"/>
<name>A0A5M8PN83_9LECA</name>
<feature type="region of interest" description="Disordered" evidence="1">
    <location>
        <begin position="814"/>
        <end position="861"/>
    </location>
</feature>
<feature type="compositionally biased region" description="Basic and acidic residues" evidence="1">
    <location>
        <begin position="626"/>
        <end position="635"/>
    </location>
</feature>
<feature type="region of interest" description="Disordered" evidence="1">
    <location>
        <begin position="503"/>
        <end position="635"/>
    </location>
</feature>
<feature type="compositionally biased region" description="Polar residues" evidence="1">
    <location>
        <begin position="587"/>
        <end position="599"/>
    </location>
</feature>
<evidence type="ECO:0000313" key="2">
    <source>
        <dbReference type="EMBL" id="KAA6410913.1"/>
    </source>
</evidence>
<reference evidence="2 3" key="1">
    <citation type="submission" date="2019-09" db="EMBL/GenBank/DDBJ databases">
        <title>The hologenome of the rock-dwelling lichen Lasallia pustulata.</title>
        <authorList>
            <person name="Greshake Tzovaras B."/>
            <person name="Segers F."/>
            <person name="Bicker A."/>
            <person name="Dal Grande F."/>
            <person name="Otte J."/>
            <person name="Hankeln T."/>
            <person name="Schmitt I."/>
            <person name="Ebersberger I."/>
        </authorList>
    </citation>
    <scope>NUCLEOTIDE SEQUENCE [LARGE SCALE GENOMIC DNA]</scope>
    <source>
        <strain evidence="2">A1-1</strain>
    </source>
</reference>
<feature type="compositionally biased region" description="Pro residues" evidence="1">
    <location>
        <begin position="413"/>
        <end position="422"/>
    </location>
</feature>
<organism evidence="2 3">
    <name type="scientific">Lasallia pustulata</name>
    <dbReference type="NCBI Taxonomy" id="136370"/>
    <lineage>
        <taxon>Eukaryota</taxon>
        <taxon>Fungi</taxon>
        <taxon>Dikarya</taxon>
        <taxon>Ascomycota</taxon>
        <taxon>Pezizomycotina</taxon>
        <taxon>Lecanoromycetes</taxon>
        <taxon>OSLEUM clade</taxon>
        <taxon>Umbilicariomycetidae</taxon>
        <taxon>Umbilicariales</taxon>
        <taxon>Umbilicariaceae</taxon>
        <taxon>Lasallia</taxon>
    </lineage>
</organism>
<feature type="compositionally biased region" description="Polar residues" evidence="1">
    <location>
        <begin position="823"/>
        <end position="841"/>
    </location>
</feature>
<feature type="compositionally biased region" description="Low complexity" evidence="1">
    <location>
        <begin position="423"/>
        <end position="432"/>
    </location>
</feature>
<feature type="region of interest" description="Disordered" evidence="1">
    <location>
        <begin position="999"/>
        <end position="1102"/>
    </location>
</feature>
<dbReference type="AlphaFoldDB" id="A0A5M8PN83"/>
<feature type="compositionally biased region" description="Polar residues" evidence="1">
    <location>
        <begin position="239"/>
        <end position="252"/>
    </location>
</feature>
<feature type="region of interest" description="Disordered" evidence="1">
    <location>
        <begin position="177"/>
        <end position="224"/>
    </location>
</feature>
<protein>
    <submittedName>
        <fullName evidence="2">Uncharacterized protein</fullName>
    </submittedName>
</protein>
<evidence type="ECO:0000313" key="3">
    <source>
        <dbReference type="Proteomes" id="UP000324767"/>
    </source>
</evidence>
<dbReference type="Proteomes" id="UP000324767">
    <property type="component" value="Unassembled WGS sequence"/>
</dbReference>
<feature type="compositionally biased region" description="Pro residues" evidence="1">
    <location>
        <begin position="1050"/>
        <end position="1061"/>
    </location>
</feature>
<sequence length="1114" mass="119650">MFSYLHGMRSNGRKGSISPATASTLPFSTAQYHTSPPLPSLPLDNSFESFQRRMSDYQSYTSSSPVSSSPPILPPIPRVASRHESHTLESEGSDAVSRAIASTAYKEQGQVSTQMLPGFTDSYSPHMTGNEERQRLECHPGLRRPSTIQYSHVLERPKVDYRPHTSIGNELRSISETQLAQPPSPQPGNSNMSSTESSHYVAQYKPSQPQTSITNHIRSNKTKLNLLNPMSLLAKRRSSQPLPQAPSETYASIRNMPVPGMRLPDDYDPRIRGKMVHDFSAPRLKPNVHHNDGTAPFLGPHKPEGNLRWESSNANEPSQRTDRNRQSGQSGSLGADEDGFASLERQHTPIFKEHFGDDVEPWRSDQGLLIKQPATIYLSHLSVPDQGHDPSSLPAFARNLPIDISTTLRLAPTRPPPPPPITPSKQPLPAVEESSISIPFSNYSSMLPSPAISPPKNRSRASSYTDPNFQSAGLPRHLPSNASRFSFDLAGVGSAAQEKLLEEKHRQKAAQGARKKATSSPSENNDDGSESDFDYMDDDGLEESIPGVNTDANDEDTSSTAEALANVHFTPSAKSTLDSPTSPDSTALTALTTPRDSGGQSIGFAPSKESLYSLQQRHSGVSQSSLEDRRSQDYSSRHGLAISAIDIPEDGPLSPPLRHGSLNTNRPPLSGVVNDDDDDDMYFDDGMIDNVEGNYGQAFDESVFDDETSRIYNIPIRDLKHLAMEHAIPKPDVIRHPGDGSRLTPLNTSIDTRSLDSRGFPDNTAQPTLSIDHQHPRPSSYDHKARLTEDNLAAYHDALALAANQAALDGRFVRKPSIDDSPENPSYGSGFSGMTANNNRVSPKMGGFPQPGNADDTEDFDFDDALEDDTIIAAANAEALENDDEGFYGQEFGFFAHASGETEYANGGYFGTRGADGIGRSHSGRVNFQEPSLTPITERSEWSNRTSTISLAMYGLPHPPQAPQPVTAPGLAQLADMMQHEDDNMSLSALLKLRRGAWGGSNNSLRSSSGSQQSGGSPLSHLPPGSPLGLGLGGASHLPGSGSNYSIPSAPSPPSSSPPASPTVTFAHPLPSAPAAGGGGLGARRAAGWGGCGERRGGGTVAVGVGLGRGRGRV</sequence>
<comment type="caution">
    <text evidence="2">The sequence shown here is derived from an EMBL/GenBank/DDBJ whole genome shotgun (WGS) entry which is preliminary data.</text>
</comment>